<dbReference type="AlphaFoldDB" id="A0A917WWW0"/>
<evidence type="ECO:0000313" key="2">
    <source>
        <dbReference type="Proteomes" id="UP000618460"/>
    </source>
</evidence>
<dbReference type="EMBL" id="BMLG01000023">
    <property type="protein sequence ID" value="GGM40417.1"/>
    <property type="molecule type" value="Genomic_DNA"/>
</dbReference>
<gene>
    <name evidence="1" type="ORF">GCM10011351_28190</name>
</gene>
<protein>
    <recommendedName>
        <fullName evidence="3">DUF4365 domain-containing protein</fullName>
    </recommendedName>
</protein>
<organism evidence="1 2">
    <name type="scientific">Paraliobacillus quinghaiensis</name>
    <dbReference type="NCBI Taxonomy" id="470815"/>
    <lineage>
        <taxon>Bacteria</taxon>
        <taxon>Bacillati</taxon>
        <taxon>Bacillota</taxon>
        <taxon>Bacilli</taxon>
        <taxon>Bacillales</taxon>
        <taxon>Bacillaceae</taxon>
        <taxon>Paraliobacillus</taxon>
    </lineage>
</organism>
<dbReference type="Proteomes" id="UP000618460">
    <property type="component" value="Unassembled WGS sequence"/>
</dbReference>
<dbReference type="RefSeq" id="WP_229666779.1">
    <property type="nucleotide sequence ID" value="NZ_BMLG01000023.1"/>
</dbReference>
<sequence>MVAKKDIKMDTTIIEHIACLEINDLILQPPFHLISNIQWNDKGLSFDGEIEVYSQKKIEKLNFIKRIPVQVKGTTTYKKIHKKAKIRHSINKKYIEVYYKDGNGVLYFVVTINPTDYSKQAYYRILAPLDLKSLLYQLESSGNNSITVPFKKLEKGTLESKCKTFINLVEKQPKRYIEASKEMEIINHKLSFVDIKEDTFNFFEETAYVYGSTIDNLEIPLEVARIQEIRKGTNEVVIVNDDEEINVSYKLSETGEKLKVVIEDTLTFEINKETKKGNFHFGKLRTLGSYLKSLILLSYYIEHGNLPFRSIQLNGKLDHKNVVQGIEEDINWFKELMGICNQIGISENYIFNDEDNLPSLFNGIIDIFKNERYELLDLFKNGKMENTMLCNIKLSDYVKVKLMYLDNKFVNFYGAEALSKIGGFIPKTDQKHINKNDIHDNIPDNWEEDYQKVSIYITQNVEEMVEDANYDFEIVRLSYTDGYHEIRASQTINASLDFISYYDISNEDEYLNFALDLNQRYLAKVPKDDIAKVNTYLIKLKQNRELTNEEQDNILDIQERAEKEANGSLRFAC</sequence>
<reference evidence="1" key="2">
    <citation type="submission" date="2020-09" db="EMBL/GenBank/DDBJ databases">
        <authorList>
            <person name="Sun Q."/>
            <person name="Zhou Y."/>
        </authorList>
    </citation>
    <scope>NUCLEOTIDE SEQUENCE</scope>
    <source>
        <strain evidence="1">CGMCC 1.6333</strain>
    </source>
</reference>
<evidence type="ECO:0000313" key="1">
    <source>
        <dbReference type="EMBL" id="GGM40417.1"/>
    </source>
</evidence>
<accession>A0A917WWW0</accession>
<proteinExistence type="predicted"/>
<reference evidence="1" key="1">
    <citation type="journal article" date="2014" name="Int. J. Syst. Evol. Microbiol.">
        <title>Complete genome sequence of Corynebacterium casei LMG S-19264T (=DSM 44701T), isolated from a smear-ripened cheese.</title>
        <authorList>
            <consortium name="US DOE Joint Genome Institute (JGI-PGF)"/>
            <person name="Walter F."/>
            <person name="Albersmeier A."/>
            <person name="Kalinowski J."/>
            <person name="Ruckert C."/>
        </authorList>
    </citation>
    <scope>NUCLEOTIDE SEQUENCE</scope>
    <source>
        <strain evidence="1">CGMCC 1.6333</strain>
    </source>
</reference>
<evidence type="ECO:0008006" key="3">
    <source>
        <dbReference type="Google" id="ProtNLM"/>
    </source>
</evidence>
<comment type="caution">
    <text evidence="1">The sequence shown here is derived from an EMBL/GenBank/DDBJ whole genome shotgun (WGS) entry which is preliminary data.</text>
</comment>
<name>A0A917WWW0_9BACI</name>
<keyword evidence="2" id="KW-1185">Reference proteome</keyword>